<evidence type="ECO:0000313" key="4">
    <source>
        <dbReference type="EMBL" id="PVZ67724.1"/>
    </source>
</evidence>
<evidence type="ECO:0000313" key="5">
    <source>
        <dbReference type="Proteomes" id="UP000244906"/>
    </source>
</evidence>
<dbReference type="GO" id="GO:0005737">
    <property type="term" value="C:cytoplasm"/>
    <property type="evidence" value="ECO:0007669"/>
    <property type="project" value="InterPro"/>
</dbReference>
<dbReference type="Proteomes" id="UP000244906">
    <property type="component" value="Unassembled WGS sequence"/>
</dbReference>
<evidence type="ECO:0000256" key="2">
    <source>
        <dbReference type="ARBA" id="ARBA00023210"/>
    </source>
</evidence>
<accession>A0A2V1GYH2</accession>
<proteinExistence type="predicted"/>
<keyword evidence="5" id="KW-1185">Reference proteome</keyword>
<protein>
    <submittedName>
        <fullName evidence="4">Cell division protein ZapB</fullName>
    </submittedName>
</protein>
<keyword evidence="2" id="KW-0717">Septation</keyword>
<comment type="caution">
    <text evidence="4">The sequence shown here is derived from an EMBL/GenBank/DDBJ whole genome shotgun (WGS) entry which is preliminary data.</text>
</comment>
<dbReference type="AlphaFoldDB" id="A0A2V1GYH2"/>
<dbReference type="EMBL" id="QDDL01000006">
    <property type="protein sequence ID" value="PVZ67724.1"/>
    <property type="molecule type" value="Genomic_DNA"/>
</dbReference>
<evidence type="ECO:0000256" key="3">
    <source>
        <dbReference type="SAM" id="Coils"/>
    </source>
</evidence>
<keyword evidence="4" id="KW-0132">Cell division</keyword>
<reference evidence="4 5" key="1">
    <citation type="submission" date="2018-04" db="EMBL/GenBank/DDBJ databases">
        <title>Thalassorhabdus spongiae gen. nov., sp. nov., isolated from a marine sponge in South-West Iceland.</title>
        <authorList>
            <person name="Knobloch S."/>
            <person name="Daussin A."/>
            <person name="Johannsson R."/>
            <person name="Marteinsson V.T."/>
        </authorList>
    </citation>
    <scope>NUCLEOTIDE SEQUENCE [LARGE SCALE GENOMIC DNA]</scope>
    <source>
        <strain evidence="4 5">Hp12</strain>
    </source>
</reference>
<dbReference type="Pfam" id="PF06005">
    <property type="entry name" value="ZapB"/>
    <property type="match status" value="1"/>
</dbReference>
<keyword evidence="2" id="KW-0131">Cell cycle</keyword>
<keyword evidence="1 3" id="KW-0175">Coiled coil</keyword>
<dbReference type="RefSeq" id="WP_116687920.1">
    <property type="nucleotide sequence ID" value="NZ_CAWNYD010000006.1"/>
</dbReference>
<name>A0A2V1GYH2_9GAMM</name>
<dbReference type="Gene3D" id="1.20.5.340">
    <property type="match status" value="1"/>
</dbReference>
<dbReference type="InterPro" id="IPR009252">
    <property type="entry name" value="Cell_div_ZapB"/>
</dbReference>
<dbReference type="GO" id="GO:0000917">
    <property type="term" value="P:division septum assembly"/>
    <property type="evidence" value="ECO:0007669"/>
    <property type="project" value="UniProtKB-KW"/>
</dbReference>
<evidence type="ECO:0000256" key="1">
    <source>
        <dbReference type="ARBA" id="ARBA00023054"/>
    </source>
</evidence>
<organism evidence="4 5">
    <name type="scientific">Pelagibaculum spongiae</name>
    <dbReference type="NCBI Taxonomy" id="2080658"/>
    <lineage>
        <taxon>Bacteria</taxon>
        <taxon>Pseudomonadati</taxon>
        <taxon>Pseudomonadota</taxon>
        <taxon>Gammaproteobacteria</taxon>
        <taxon>Oceanospirillales</taxon>
        <taxon>Pelagibaculum</taxon>
    </lineage>
</organism>
<dbReference type="GO" id="GO:0043093">
    <property type="term" value="P:FtsZ-dependent cytokinesis"/>
    <property type="evidence" value="ECO:0007669"/>
    <property type="project" value="InterPro"/>
</dbReference>
<feature type="coiled-coil region" evidence="3">
    <location>
        <begin position="13"/>
        <end position="61"/>
    </location>
</feature>
<sequence>MALEQLTQLEGRISEVMELLSLQKMEIEELRETKSDLEADNQRLKDDIKSWEEQLSGILGKLGSVEEEATL</sequence>
<gene>
    <name evidence="4" type="ORF">DC094_14925</name>
</gene>